<dbReference type="SUPFAM" id="SSF103642">
    <property type="entry name" value="Sec-C motif"/>
    <property type="match status" value="1"/>
</dbReference>
<dbReference type="Pfam" id="PF02810">
    <property type="entry name" value="SEC-C"/>
    <property type="match status" value="1"/>
</dbReference>
<dbReference type="NCBIfam" id="TIGR02292">
    <property type="entry name" value="ygfB_yecA"/>
    <property type="match status" value="1"/>
</dbReference>
<proteinExistence type="predicted"/>
<dbReference type="InterPro" id="IPR004027">
    <property type="entry name" value="SEC_C_motif"/>
</dbReference>
<name>A0ABW0NCV8_9BURK</name>
<gene>
    <name evidence="2" type="ORF">ACFPOE_04885</name>
</gene>
<dbReference type="SUPFAM" id="SSF101327">
    <property type="entry name" value="YgfB-like"/>
    <property type="match status" value="1"/>
</dbReference>
<protein>
    <submittedName>
        <fullName evidence="2">UPF0149 family protein</fullName>
    </submittedName>
</protein>
<dbReference type="Pfam" id="PF03695">
    <property type="entry name" value="UPF0149"/>
    <property type="match status" value="1"/>
</dbReference>
<dbReference type="InterPro" id="IPR036255">
    <property type="entry name" value="YgfB-like_sf"/>
</dbReference>
<evidence type="ECO:0000313" key="2">
    <source>
        <dbReference type="EMBL" id="MFC5496862.1"/>
    </source>
</evidence>
<dbReference type="RefSeq" id="WP_376848894.1">
    <property type="nucleotide sequence ID" value="NZ_JBHSMF010000003.1"/>
</dbReference>
<evidence type="ECO:0000313" key="3">
    <source>
        <dbReference type="Proteomes" id="UP001596037"/>
    </source>
</evidence>
<dbReference type="EMBL" id="JBHSMF010000003">
    <property type="protein sequence ID" value="MFC5496862.1"/>
    <property type="molecule type" value="Genomic_DNA"/>
</dbReference>
<accession>A0ABW0NCV8</accession>
<evidence type="ECO:0000256" key="1">
    <source>
        <dbReference type="SAM" id="MobiDB-lite"/>
    </source>
</evidence>
<reference evidence="3" key="1">
    <citation type="journal article" date="2019" name="Int. J. Syst. Evol. Microbiol.">
        <title>The Global Catalogue of Microorganisms (GCM) 10K type strain sequencing project: providing services to taxonomists for standard genome sequencing and annotation.</title>
        <authorList>
            <consortium name="The Broad Institute Genomics Platform"/>
            <consortium name="The Broad Institute Genome Sequencing Center for Infectious Disease"/>
            <person name="Wu L."/>
            <person name="Ma J."/>
        </authorList>
    </citation>
    <scope>NUCLEOTIDE SEQUENCE [LARGE SCALE GENOMIC DNA]</scope>
    <source>
        <strain evidence="3">CCUG 57401</strain>
    </source>
</reference>
<comment type="caution">
    <text evidence="2">The sequence shown here is derived from an EMBL/GenBank/DDBJ whole genome shotgun (WGS) entry which is preliminary data.</text>
</comment>
<sequence>MVPRFCYRAIKWPATPGAAVLTTLPAPKPLDADDFDALDAELDLLRESSEEIPQWEFCEGFLAALVCMRRPVPPEEYWPVLLGDDFKPMAHMEFVARWRQRWDEIAAALDAPVETLDDDRTFQPEVVDTRGALLAMPDEERAEVAMEEVPSFAQVWALGFMYAVEAWPEDWQPPRDADAAEMLDNALNAIVALSEDDKGEPSISMYAEDGPPSVSEQRLDDFGAAIWAAYDLRQLWKSLGPKVATVRKEPEPGRNDPCPCGSGKKYKKCHGAGGAAPLPEPPA</sequence>
<dbReference type="Gene3D" id="3.10.450.50">
    <property type="match status" value="1"/>
</dbReference>
<feature type="region of interest" description="Disordered" evidence="1">
    <location>
        <begin position="244"/>
        <end position="283"/>
    </location>
</feature>
<dbReference type="PANTHER" id="PTHR33747">
    <property type="entry name" value="UPF0225 PROTEIN SCO1677"/>
    <property type="match status" value="1"/>
</dbReference>
<dbReference type="Proteomes" id="UP001596037">
    <property type="component" value="Unassembled WGS sequence"/>
</dbReference>
<keyword evidence="3" id="KW-1185">Reference proteome</keyword>
<dbReference type="PANTHER" id="PTHR33747:SF1">
    <property type="entry name" value="ADENYLATE CYCLASE-ASSOCIATED CAP C-TERMINAL DOMAIN-CONTAINING PROTEIN"/>
    <property type="match status" value="1"/>
</dbReference>
<dbReference type="InterPro" id="IPR011978">
    <property type="entry name" value="YgfB-like"/>
</dbReference>
<organism evidence="2 3">
    <name type="scientific">Caenimonas terrae</name>
    <dbReference type="NCBI Taxonomy" id="696074"/>
    <lineage>
        <taxon>Bacteria</taxon>
        <taxon>Pseudomonadati</taxon>
        <taxon>Pseudomonadota</taxon>
        <taxon>Betaproteobacteria</taxon>
        <taxon>Burkholderiales</taxon>
        <taxon>Comamonadaceae</taxon>
        <taxon>Caenimonas</taxon>
    </lineage>
</organism>